<organism evidence="2 3">
    <name type="scientific">Deinococcus multiflagellatus</name>
    <dbReference type="NCBI Taxonomy" id="1656887"/>
    <lineage>
        <taxon>Bacteria</taxon>
        <taxon>Thermotogati</taxon>
        <taxon>Deinococcota</taxon>
        <taxon>Deinococci</taxon>
        <taxon>Deinococcales</taxon>
        <taxon>Deinococcaceae</taxon>
        <taxon>Deinococcus</taxon>
    </lineage>
</organism>
<protein>
    <submittedName>
        <fullName evidence="2">Uncharacterized protein</fullName>
    </submittedName>
</protein>
<dbReference type="EMBL" id="JBHSWB010000002">
    <property type="protein sequence ID" value="MFC6663025.1"/>
    <property type="molecule type" value="Genomic_DNA"/>
</dbReference>
<sequence length="214" mass="23627">MTTAPQERRPQAKESTPQAAVPTPKPPGLQGGDVIFNAAMNYARTHPDALVQALGTGQFMYYDPAPLALPRPISAAKLKGVVDQMDRPGLLDLRERMRRRGGPEFYWALAQRYGGNYALAVQKRIGVKTDLSAEQLTFHAFVEQLTIRAAYMNDEDLNVLVSDLDLTDADRDKNTQERESNFQPQKLLAFFGYRAGPRSLASGASRCGCSPPFP</sequence>
<evidence type="ECO:0000313" key="3">
    <source>
        <dbReference type="Proteomes" id="UP001596317"/>
    </source>
</evidence>
<accession>A0ABW1ZTK6</accession>
<feature type="region of interest" description="Disordered" evidence="1">
    <location>
        <begin position="1"/>
        <end position="30"/>
    </location>
</feature>
<dbReference type="RefSeq" id="WP_380058944.1">
    <property type="nucleotide sequence ID" value="NZ_JBHSWB010000002.1"/>
</dbReference>
<proteinExistence type="predicted"/>
<evidence type="ECO:0000256" key="1">
    <source>
        <dbReference type="SAM" id="MobiDB-lite"/>
    </source>
</evidence>
<feature type="compositionally biased region" description="Basic and acidic residues" evidence="1">
    <location>
        <begin position="1"/>
        <end position="12"/>
    </location>
</feature>
<reference evidence="3" key="1">
    <citation type="journal article" date="2019" name="Int. J. Syst. Evol. Microbiol.">
        <title>The Global Catalogue of Microorganisms (GCM) 10K type strain sequencing project: providing services to taxonomists for standard genome sequencing and annotation.</title>
        <authorList>
            <consortium name="The Broad Institute Genomics Platform"/>
            <consortium name="The Broad Institute Genome Sequencing Center for Infectious Disease"/>
            <person name="Wu L."/>
            <person name="Ma J."/>
        </authorList>
    </citation>
    <scope>NUCLEOTIDE SEQUENCE [LARGE SCALE GENOMIC DNA]</scope>
    <source>
        <strain evidence="3">CCUG 63830</strain>
    </source>
</reference>
<dbReference type="Proteomes" id="UP001596317">
    <property type="component" value="Unassembled WGS sequence"/>
</dbReference>
<evidence type="ECO:0000313" key="2">
    <source>
        <dbReference type="EMBL" id="MFC6663025.1"/>
    </source>
</evidence>
<gene>
    <name evidence="2" type="ORF">ACFP90_23555</name>
</gene>
<name>A0ABW1ZTK6_9DEIO</name>
<comment type="caution">
    <text evidence="2">The sequence shown here is derived from an EMBL/GenBank/DDBJ whole genome shotgun (WGS) entry which is preliminary data.</text>
</comment>
<keyword evidence="3" id="KW-1185">Reference proteome</keyword>